<keyword evidence="3" id="KW-1185">Reference proteome</keyword>
<organism evidence="2 3">
    <name type="scientific">Streptomyces beijiangensis</name>
    <dbReference type="NCBI Taxonomy" id="163361"/>
    <lineage>
        <taxon>Bacteria</taxon>
        <taxon>Bacillati</taxon>
        <taxon>Actinomycetota</taxon>
        <taxon>Actinomycetes</taxon>
        <taxon>Kitasatosporales</taxon>
        <taxon>Streptomycetaceae</taxon>
        <taxon>Streptomyces</taxon>
    </lineage>
</organism>
<evidence type="ECO:0000256" key="1">
    <source>
        <dbReference type="SAM" id="MobiDB-lite"/>
    </source>
</evidence>
<gene>
    <name evidence="2" type="ORF">J0695_36520</name>
</gene>
<dbReference type="EMBL" id="JAFLRJ010000542">
    <property type="protein sequence ID" value="MBO0517226.1"/>
    <property type="molecule type" value="Genomic_DNA"/>
</dbReference>
<reference evidence="2" key="1">
    <citation type="submission" date="2021-03" db="EMBL/GenBank/DDBJ databases">
        <title>Streptomyces poriferae sp. nov., a novel marine sponge-derived Actinobacteria species with anti-MRSA activity.</title>
        <authorList>
            <person name="Sandoval-Powers M."/>
            <person name="Kralova S."/>
            <person name="Nguyen G.-S."/>
            <person name="Fawwal D."/>
            <person name="Degnes K."/>
            <person name="Klinkenberg G."/>
            <person name="Sletta H."/>
            <person name="Wentzel A."/>
            <person name="Liles M.R."/>
        </authorList>
    </citation>
    <scope>NUCLEOTIDE SEQUENCE</scope>
    <source>
        <strain evidence="2">DSM 41794</strain>
    </source>
</reference>
<accession>A0A939FFI9</accession>
<evidence type="ECO:0000313" key="3">
    <source>
        <dbReference type="Proteomes" id="UP000664167"/>
    </source>
</evidence>
<evidence type="ECO:0000313" key="2">
    <source>
        <dbReference type="EMBL" id="MBO0517226.1"/>
    </source>
</evidence>
<dbReference type="AlphaFoldDB" id="A0A939FFI9"/>
<sequence>MSIPPEASGPPTGHDSTEDRIGRFATIWGRAIFPATATSLTRAEFEQHLLPLAHRLSEALHAHPFDTAPAQRIGADLVALHCTDPDA</sequence>
<comment type="caution">
    <text evidence="2">The sequence shown here is derived from an EMBL/GenBank/DDBJ whole genome shotgun (WGS) entry which is preliminary data.</text>
</comment>
<protein>
    <submittedName>
        <fullName evidence="2">GGDEF domain-containing protein</fullName>
    </submittedName>
</protein>
<feature type="non-terminal residue" evidence="2">
    <location>
        <position position="87"/>
    </location>
</feature>
<dbReference type="Proteomes" id="UP000664167">
    <property type="component" value="Unassembled WGS sequence"/>
</dbReference>
<name>A0A939FFI9_9ACTN</name>
<proteinExistence type="predicted"/>
<feature type="region of interest" description="Disordered" evidence="1">
    <location>
        <begin position="1"/>
        <end position="20"/>
    </location>
</feature>